<protein>
    <recommendedName>
        <fullName evidence="4">Ribosomal protein L7/L12 C-terminal domain-containing protein</fullName>
    </recommendedName>
</protein>
<dbReference type="Gene3D" id="3.30.1390.10">
    <property type="match status" value="1"/>
</dbReference>
<proteinExistence type="predicted"/>
<dbReference type="InterPro" id="IPR014719">
    <property type="entry name" value="Ribosomal_bL12_C/ClpS-like"/>
</dbReference>
<evidence type="ECO:0008006" key="4">
    <source>
        <dbReference type="Google" id="ProtNLM"/>
    </source>
</evidence>
<sequence length="92" mass="10339">MSLKLMLLAVVIGILLFVIFFMKTRIKEQEEMIPGAAFPNENEPVIAAEISDELKAKLLTLKESGQLIKAIKLLRDHTGLDLKTAKEYVENL</sequence>
<keyword evidence="1" id="KW-1133">Transmembrane helix</keyword>
<name>A0A2N8LDV6_9STRE</name>
<dbReference type="AlphaFoldDB" id="A0A2N8LDV6"/>
<keyword evidence="1" id="KW-0472">Membrane</keyword>
<gene>
    <name evidence="2" type="ORF">AT575_01905</name>
</gene>
<evidence type="ECO:0000313" key="3">
    <source>
        <dbReference type="Proteomes" id="UP000235963"/>
    </source>
</evidence>
<dbReference type="RefSeq" id="WP_102776918.1">
    <property type="nucleotide sequence ID" value="NZ_CBCSGP010000007.1"/>
</dbReference>
<evidence type="ECO:0000256" key="1">
    <source>
        <dbReference type="SAM" id="Phobius"/>
    </source>
</evidence>
<feature type="transmembrane region" description="Helical" evidence="1">
    <location>
        <begin position="6"/>
        <end position="22"/>
    </location>
</feature>
<keyword evidence="3" id="KW-1185">Reference proteome</keyword>
<organism evidence="2 3">
    <name type="scientific">Streptococcus penaeicida</name>
    <dbReference type="NCBI Taxonomy" id="1765960"/>
    <lineage>
        <taxon>Bacteria</taxon>
        <taxon>Bacillati</taxon>
        <taxon>Bacillota</taxon>
        <taxon>Bacilli</taxon>
        <taxon>Lactobacillales</taxon>
        <taxon>Streptococcaceae</taxon>
        <taxon>Streptococcus</taxon>
    </lineage>
</organism>
<evidence type="ECO:0000313" key="2">
    <source>
        <dbReference type="EMBL" id="PND48324.1"/>
    </source>
</evidence>
<keyword evidence="1" id="KW-0812">Transmembrane</keyword>
<accession>A0A2N8LDV6</accession>
<comment type="caution">
    <text evidence="2">The sequence shown here is derived from an EMBL/GenBank/DDBJ whole genome shotgun (WGS) entry which is preliminary data.</text>
</comment>
<dbReference type="Proteomes" id="UP000235963">
    <property type="component" value="Unassembled WGS sequence"/>
</dbReference>
<dbReference type="OrthoDB" id="1932467at2"/>
<reference evidence="2 3" key="1">
    <citation type="submission" date="2015-12" db="EMBL/GenBank/DDBJ databases">
        <title>Streptococcus penaeicida sp. nov.</title>
        <authorList>
            <person name="Gomez-Gil B."/>
            <person name="Morales-Covarrubias M."/>
        </authorList>
    </citation>
    <scope>NUCLEOTIDE SEQUENCE [LARGE SCALE GENOMIC DNA]</scope>
    <source>
        <strain evidence="2 3">CAIM 1838</strain>
    </source>
</reference>
<dbReference type="EMBL" id="LOCM01000008">
    <property type="protein sequence ID" value="PND48324.1"/>
    <property type="molecule type" value="Genomic_DNA"/>
</dbReference>